<evidence type="ECO:0008006" key="4">
    <source>
        <dbReference type="Google" id="ProtNLM"/>
    </source>
</evidence>
<name>A0ABY5MLB0_9HYPH</name>
<dbReference type="Pfam" id="PF07076">
    <property type="entry name" value="DUF1344"/>
    <property type="match status" value="1"/>
</dbReference>
<dbReference type="RefSeq" id="WP_338530975.1">
    <property type="nucleotide sequence ID" value="NZ_CP030941.1"/>
</dbReference>
<evidence type="ECO:0000256" key="1">
    <source>
        <dbReference type="SAM" id="SignalP"/>
    </source>
</evidence>
<feature type="chain" id="PRO_5046997711" description="DUF1344 domain-containing protein" evidence="1">
    <location>
        <begin position="22"/>
        <end position="84"/>
    </location>
</feature>
<organism evidence="2 3">
    <name type="scientific">Nitratireductor thuwali</name>
    <dbReference type="NCBI Taxonomy" id="2267699"/>
    <lineage>
        <taxon>Bacteria</taxon>
        <taxon>Pseudomonadati</taxon>
        <taxon>Pseudomonadota</taxon>
        <taxon>Alphaproteobacteria</taxon>
        <taxon>Hyphomicrobiales</taxon>
        <taxon>Phyllobacteriaceae</taxon>
        <taxon>Nitratireductor</taxon>
    </lineage>
</organism>
<dbReference type="InterPro" id="IPR009780">
    <property type="entry name" value="DUF1344"/>
</dbReference>
<proteinExistence type="predicted"/>
<protein>
    <recommendedName>
        <fullName evidence="4">DUF1344 domain-containing protein</fullName>
    </recommendedName>
</protein>
<dbReference type="Proteomes" id="UP001342418">
    <property type="component" value="Chromosome"/>
</dbReference>
<feature type="signal peptide" evidence="1">
    <location>
        <begin position="1"/>
        <end position="21"/>
    </location>
</feature>
<dbReference type="EMBL" id="CP030941">
    <property type="protein sequence ID" value="UUP18770.1"/>
    <property type="molecule type" value="Genomic_DNA"/>
</dbReference>
<sequence length="84" mass="8976">MRIAAAAFSLALLLSPGLALAADAEGTITKIDEETMSITLSDGVTYKLPQDMNLSGISTDVNVVIAYLEKENGEKQITDMFLPE</sequence>
<keyword evidence="3" id="KW-1185">Reference proteome</keyword>
<evidence type="ECO:0000313" key="3">
    <source>
        <dbReference type="Proteomes" id="UP001342418"/>
    </source>
</evidence>
<keyword evidence="1" id="KW-0732">Signal</keyword>
<accession>A0ABY5MLB0</accession>
<gene>
    <name evidence="2" type="ORF">NTH_03254</name>
</gene>
<reference evidence="2 3" key="1">
    <citation type="submission" date="2018-07" db="EMBL/GenBank/DDBJ databases">
        <title>Genome sequence of Nitratireductor thuwali#1536.</title>
        <authorList>
            <person name="Michoud G."/>
            <person name="Merlino G."/>
            <person name="Sefrji F.O."/>
            <person name="Daffonchio D."/>
        </authorList>
    </citation>
    <scope>NUCLEOTIDE SEQUENCE [LARGE SCALE GENOMIC DNA]</scope>
    <source>
        <strain evidence="3">Nit1536</strain>
    </source>
</reference>
<evidence type="ECO:0000313" key="2">
    <source>
        <dbReference type="EMBL" id="UUP18770.1"/>
    </source>
</evidence>